<dbReference type="InterPro" id="IPR000601">
    <property type="entry name" value="PKD_dom"/>
</dbReference>
<dbReference type="SUPFAM" id="SSF49299">
    <property type="entry name" value="PKD domain"/>
    <property type="match status" value="1"/>
</dbReference>
<organism evidence="3 4">
    <name type="scientific">Flaviaesturariibacter amylovorans</name>
    <dbReference type="NCBI Taxonomy" id="1084520"/>
    <lineage>
        <taxon>Bacteria</taxon>
        <taxon>Pseudomonadati</taxon>
        <taxon>Bacteroidota</taxon>
        <taxon>Chitinophagia</taxon>
        <taxon>Chitinophagales</taxon>
        <taxon>Chitinophagaceae</taxon>
        <taxon>Flaviaestuariibacter</taxon>
    </lineage>
</organism>
<dbReference type="Gene3D" id="2.60.40.10">
    <property type="entry name" value="Immunoglobulins"/>
    <property type="match status" value="2"/>
</dbReference>
<name>A0ABP8HK07_9BACT</name>
<dbReference type="PROSITE" id="PS50093">
    <property type="entry name" value="PKD"/>
    <property type="match status" value="1"/>
</dbReference>
<dbReference type="InterPro" id="IPR035986">
    <property type="entry name" value="PKD_dom_sf"/>
</dbReference>
<dbReference type="Gene3D" id="2.60.120.200">
    <property type="match status" value="1"/>
</dbReference>
<proteinExistence type="predicted"/>
<dbReference type="NCBIfam" id="NF038128">
    <property type="entry name" value="choice_anch_J"/>
    <property type="match status" value="1"/>
</dbReference>
<accession>A0ABP8HK07</accession>
<comment type="caution">
    <text evidence="3">The sequence shown here is derived from an EMBL/GenBank/DDBJ whole genome shotgun (WGS) entry which is preliminary data.</text>
</comment>
<feature type="chain" id="PRO_5046063499" description="PKD domain-containing protein" evidence="1">
    <location>
        <begin position="25"/>
        <end position="560"/>
    </location>
</feature>
<evidence type="ECO:0000313" key="3">
    <source>
        <dbReference type="EMBL" id="GAA4340303.1"/>
    </source>
</evidence>
<dbReference type="EMBL" id="BAABGY010000014">
    <property type="protein sequence ID" value="GAA4340303.1"/>
    <property type="molecule type" value="Genomic_DNA"/>
</dbReference>
<gene>
    <name evidence="3" type="ORF">GCM10023184_37900</name>
</gene>
<feature type="signal peptide" evidence="1">
    <location>
        <begin position="1"/>
        <end position="24"/>
    </location>
</feature>
<evidence type="ECO:0000259" key="2">
    <source>
        <dbReference type="PROSITE" id="PS50093"/>
    </source>
</evidence>
<evidence type="ECO:0000256" key="1">
    <source>
        <dbReference type="SAM" id="SignalP"/>
    </source>
</evidence>
<dbReference type="NCBIfam" id="TIGR04131">
    <property type="entry name" value="Bac_Flav_CTERM"/>
    <property type="match status" value="1"/>
</dbReference>
<dbReference type="InterPro" id="IPR013783">
    <property type="entry name" value="Ig-like_fold"/>
</dbReference>
<dbReference type="RefSeq" id="WP_345257429.1">
    <property type="nucleotide sequence ID" value="NZ_BAABGY010000014.1"/>
</dbReference>
<feature type="domain" description="PKD" evidence="2">
    <location>
        <begin position="302"/>
        <end position="369"/>
    </location>
</feature>
<reference evidence="4" key="1">
    <citation type="journal article" date="2019" name="Int. J. Syst. Evol. Microbiol.">
        <title>The Global Catalogue of Microorganisms (GCM) 10K type strain sequencing project: providing services to taxonomists for standard genome sequencing and annotation.</title>
        <authorList>
            <consortium name="The Broad Institute Genomics Platform"/>
            <consortium name="The Broad Institute Genome Sequencing Center for Infectious Disease"/>
            <person name="Wu L."/>
            <person name="Ma J."/>
        </authorList>
    </citation>
    <scope>NUCLEOTIDE SEQUENCE [LARGE SCALE GENOMIC DNA]</scope>
    <source>
        <strain evidence="4">JCM 17919</strain>
    </source>
</reference>
<dbReference type="Pfam" id="PF13585">
    <property type="entry name" value="CHU_C"/>
    <property type="match status" value="1"/>
</dbReference>
<evidence type="ECO:0000313" key="4">
    <source>
        <dbReference type="Proteomes" id="UP001501725"/>
    </source>
</evidence>
<dbReference type="InterPro" id="IPR026341">
    <property type="entry name" value="T9SS_type_B"/>
</dbReference>
<sequence length="560" mass="59695">MRIFLQRALGLLLLGAGVSGTATAQAINENFDNVPGLFTSGWSQKNNSSPLGASTWVQGSTATFPSFNGAGTSYIAVNFNSTTGTGTINQWLFTPVRDIKNDDSVIFYTRIPAGTVYPDRLELRLSTAGASTDVGTTATSVGDFSILVTSVNPNLSSSTTYPAGYPNVWTRIGAKVTGLAGPVSGRFAFRYHVTNGGPNGANSNYIGVDAFQFKPFVSGCPAVTIATPASTNLCPGTPLLLSASAATGNPSFQWFLNNNPIAGATSDAYIVTAGGAYTVRATYGAPQSCVSTSNLVTINTIPKPTANFSFDSYCVGRATMFSNTTTVTPATTPVAYRWNFGAGGRDTVIAGNTSFTYGTTGARQVKLVAIPNGCLAQADSITKTITLETPPAGMRLPTVNVKYDTPTELMARTLPGAALEWNPPVMISSATIVNPTVRAVREQDYRIFYRYASGCETVDSLLVRIFTENNIFVPTAFSPNGDGQNDRLRPLLVGITNFRTFRVYNRLGQELFSTGDAMTTGWDGTYKGQALPADTYMWVTEGYDRNGNFIRRNGQVVLVR</sequence>
<protein>
    <recommendedName>
        <fullName evidence="2">PKD domain-containing protein</fullName>
    </recommendedName>
</protein>
<keyword evidence="1" id="KW-0732">Signal</keyword>
<dbReference type="Proteomes" id="UP001501725">
    <property type="component" value="Unassembled WGS sequence"/>
</dbReference>
<keyword evidence="4" id="KW-1185">Reference proteome</keyword>